<dbReference type="KEGG" id="ahg:AHOG_16235"/>
<name>A0A221W558_9PSEU</name>
<dbReference type="Proteomes" id="UP000204221">
    <property type="component" value="Chromosome"/>
</dbReference>
<proteinExistence type="predicted"/>
<keyword evidence="2" id="KW-1185">Reference proteome</keyword>
<sequence>MVPRSASIGAGPGAVCRAEQVSGAIRDPSTTSPFTAAG</sequence>
<reference evidence="1 2" key="1">
    <citation type="submission" date="2017-07" db="EMBL/GenBank/DDBJ databases">
        <title>Complete genome sequence of Actinoalloteichus hoggarensis DSM 45943, type strain of Actinoalloteichus hoggarensis.</title>
        <authorList>
            <person name="Ruckert C."/>
            <person name="Nouioui I."/>
            <person name="Willmese J."/>
            <person name="van Wezel G."/>
            <person name="Klenk H.-P."/>
            <person name="Kalinowski J."/>
            <person name="Zotchev S.B."/>
        </authorList>
    </citation>
    <scope>NUCLEOTIDE SEQUENCE [LARGE SCALE GENOMIC DNA]</scope>
    <source>
        <strain evidence="1 2">DSM 45943</strain>
    </source>
</reference>
<accession>A0A221W558</accession>
<evidence type="ECO:0000313" key="2">
    <source>
        <dbReference type="Proteomes" id="UP000204221"/>
    </source>
</evidence>
<dbReference type="AlphaFoldDB" id="A0A221W558"/>
<gene>
    <name evidence="1" type="ORF">AHOG_16235</name>
</gene>
<dbReference type="EMBL" id="CP022521">
    <property type="protein sequence ID" value="ASO20873.1"/>
    <property type="molecule type" value="Genomic_DNA"/>
</dbReference>
<evidence type="ECO:0000313" key="1">
    <source>
        <dbReference type="EMBL" id="ASO20873.1"/>
    </source>
</evidence>
<organism evidence="1 2">
    <name type="scientific">Actinoalloteichus hoggarensis</name>
    <dbReference type="NCBI Taxonomy" id="1470176"/>
    <lineage>
        <taxon>Bacteria</taxon>
        <taxon>Bacillati</taxon>
        <taxon>Actinomycetota</taxon>
        <taxon>Actinomycetes</taxon>
        <taxon>Pseudonocardiales</taxon>
        <taxon>Pseudonocardiaceae</taxon>
        <taxon>Actinoalloteichus</taxon>
    </lineage>
</organism>
<protein>
    <submittedName>
        <fullName evidence="1">Uncharacterized protein</fullName>
    </submittedName>
</protein>